<dbReference type="OrthoDB" id="9802815at2"/>
<feature type="domain" description="Formyl transferase N-terminal" evidence="1">
    <location>
        <begin position="20"/>
        <end position="119"/>
    </location>
</feature>
<dbReference type="PROSITE" id="PS00373">
    <property type="entry name" value="GART"/>
    <property type="match status" value="1"/>
</dbReference>
<name>A0A2V5KXK6_9BACL</name>
<comment type="caution">
    <text evidence="2">The sequence shown here is derived from an EMBL/GenBank/DDBJ whole genome shotgun (WGS) entry which is preliminary data.</text>
</comment>
<dbReference type="Proteomes" id="UP000247476">
    <property type="component" value="Unassembled WGS sequence"/>
</dbReference>
<protein>
    <submittedName>
        <fullName evidence="2">Formyl transferase</fullName>
    </submittedName>
</protein>
<dbReference type="InterPro" id="IPR036477">
    <property type="entry name" value="Formyl_transf_N_sf"/>
</dbReference>
<gene>
    <name evidence="2" type="ORF">DLM86_01735</name>
</gene>
<dbReference type="GO" id="GO:0005829">
    <property type="term" value="C:cytosol"/>
    <property type="evidence" value="ECO:0007669"/>
    <property type="project" value="TreeGrafter"/>
</dbReference>
<dbReference type="GO" id="GO:0004479">
    <property type="term" value="F:methionyl-tRNA formyltransferase activity"/>
    <property type="evidence" value="ECO:0007669"/>
    <property type="project" value="TreeGrafter"/>
</dbReference>
<dbReference type="SUPFAM" id="SSF53328">
    <property type="entry name" value="Formyltransferase"/>
    <property type="match status" value="1"/>
</dbReference>
<dbReference type="CDD" id="cd08369">
    <property type="entry name" value="FMT_core"/>
    <property type="match status" value="1"/>
</dbReference>
<dbReference type="EMBL" id="QJVJ01000001">
    <property type="protein sequence ID" value="PYI57187.1"/>
    <property type="molecule type" value="Genomic_DNA"/>
</dbReference>
<dbReference type="PANTHER" id="PTHR11138">
    <property type="entry name" value="METHIONYL-TRNA FORMYLTRANSFERASE"/>
    <property type="match status" value="1"/>
</dbReference>
<dbReference type="Gene3D" id="3.40.50.12230">
    <property type="match status" value="1"/>
</dbReference>
<dbReference type="InterPro" id="IPR002376">
    <property type="entry name" value="Formyl_transf_N"/>
</dbReference>
<proteinExistence type="predicted"/>
<dbReference type="RefSeq" id="WP_110838226.1">
    <property type="nucleotide sequence ID" value="NZ_QJVJ01000001.1"/>
</dbReference>
<evidence type="ECO:0000313" key="2">
    <source>
        <dbReference type="EMBL" id="PYI57187.1"/>
    </source>
</evidence>
<organism evidence="2 3">
    <name type="scientific">Paenibacillus flagellatus</name>
    <dbReference type="NCBI Taxonomy" id="2211139"/>
    <lineage>
        <taxon>Bacteria</taxon>
        <taxon>Bacillati</taxon>
        <taxon>Bacillota</taxon>
        <taxon>Bacilli</taxon>
        <taxon>Bacillales</taxon>
        <taxon>Paenibacillaceae</taxon>
        <taxon>Paenibacillus</taxon>
    </lineage>
</organism>
<sequence length="212" mass="24502">MQEVAPLLGVPIFSLDDLPLIEADLGLAIRFHQILERKHLGRFRLGIVNLHGAPLPELRGSMCDAVALMEGASSFGVTLHWMDEGVDTGDILAECRFPVSKRETVYRLFNRCNETGLKLVKTYLRDIAEERRSGVPQRQIIEEKKLNVRTFTRKRVLQQKKVDPNEPERWWNIVRAFQFPGYEPAYIETSDGRIYLSINDNVPEYFEESEKR</sequence>
<evidence type="ECO:0000313" key="3">
    <source>
        <dbReference type="Proteomes" id="UP000247476"/>
    </source>
</evidence>
<keyword evidence="3" id="KW-1185">Reference proteome</keyword>
<dbReference type="PANTHER" id="PTHR11138:SF5">
    <property type="entry name" value="METHIONYL-TRNA FORMYLTRANSFERASE, MITOCHONDRIAL"/>
    <property type="match status" value="1"/>
</dbReference>
<dbReference type="AlphaFoldDB" id="A0A2V5KXK6"/>
<keyword evidence="2" id="KW-0808">Transferase</keyword>
<reference evidence="2 3" key="1">
    <citation type="submission" date="2018-05" db="EMBL/GenBank/DDBJ databases">
        <title>Paenibacillus flagellatus sp. nov., isolated from selenium mineral soil.</title>
        <authorList>
            <person name="Dai X."/>
        </authorList>
    </citation>
    <scope>NUCLEOTIDE SEQUENCE [LARGE SCALE GENOMIC DNA]</scope>
    <source>
        <strain evidence="2 3">DXL2</strain>
    </source>
</reference>
<evidence type="ECO:0000259" key="1">
    <source>
        <dbReference type="Pfam" id="PF00551"/>
    </source>
</evidence>
<dbReference type="InterPro" id="IPR001555">
    <property type="entry name" value="GART_AS"/>
</dbReference>
<dbReference type="Pfam" id="PF00551">
    <property type="entry name" value="Formyl_trans_N"/>
    <property type="match status" value="1"/>
</dbReference>
<accession>A0A2V5KXK6</accession>